<dbReference type="GO" id="GO:0042256">
    <property type="term" value="P:cytosolic ribosome assembly"/>
    <property type="evidence" value="ECO:0007669"/>
    <property type="project" value="TreeGrafter"/>
</dbReference>
<evidence type="ECO:0000256" key="1">
    <source>
        <dbReference type="ARBA" id="ARBA00005457"/>
    </source>
</evidence>
<dbReference type="GO" id="GO:0005759">
    <property type="term" value="C:mitochondrial matrix"/>
    <property type="evidence" value="ECO:0007669"/>
    <property type="project" value="InterPro"/>
</dbReference>
<dbReference type="PANTHER" id="PTHR10826:SF1">
    <property type="entry name" value="COMPLEMENT COMPONENT 1 Q SUBCOMPONENT-BINDING PROTEIN, MITOCHONDRIAL"/>
    <property type="match status" value="1"/>
</dbReference>
<dbReference type="Pfam" id="PF02330">
    <property type="entry name" value="MAM33"/>
    <property type="match status" value="1"/>
</dbReference>
<dbReference type="PANTHER" id="PTHR10826">
    <property type="entry name" value="COMPLEMENT COMPONENT 1"/>
    <property type="match status" value="1"/>
</dbReference>
<comment type="similarity">
    <text evidence="1">Belongs to the MAM33 family.</text>
</comment>
<dbReference type="Gene3D" id="3.10.280.10">
    <property type="entry name" value="Mitochondrial glycoprotein"/>
    <property type="match status" value="1"/>
</dbReference>
<dbReference type="SUPFAM" id="SSF54529">
    <property type="entry name" value="Mitochondrial glycoprotein MAM33-like"/>
    <property type="match status" value="1"/>
</dbReference>
<dbReference type="AlphaFoldDB" id="A0A131XGR7"/>
<dbReference type="InterPro" id="IPR003428">
    <property type="entry name" value="MAM33"/>
</dbReference>
<name>A0A131XGR7_9ACAR</name>
<protein>
    <submittedName>
        <fullName evidence="3">Putative complement component 1 q subcomponent binding protein/mrna splicing factor sf2 subunit p32</fullName>
    </submittedName>
</protein>
<dbReference type="FunFam" id="3.10.280.10:FF:000005">
    <property type="entry name" value="Glycoprotein gC1qBP, putative"/>
    <property type="match status" value="1"/>
</dbReference>
<dbReference type="InterPro" id="IPR036561">
    <property type="entry name" value="MAM33_sf"/>
</dbReference>
<dbReference type="EMBL" id="GEFH01001867">
    <property type="protein sequence ID" value="JAP66714.1"/>
    <property type="molecule type" value="mRNA"/>
</dbReference>
<accession>A0A131XGR7</accession>
<organism evidence="3">
    <name type="scientific">Hyalomma excavatum</name>
    <dbReference type="NCBI Taxonomy" id="257692"/>
    <lineage>
        <taxon>Eukaryota</taxon>
        <taxon>Metazoa</taxon>
        <taxon>Ecdysozoa</taxon>
        <taxon>Arthropoda</taxon>
        <taxon>Chelicerata</taxon>
        <taxon>Arachnida</taxon>
        <taxon>Acari</taxon>
        <taxon>Parasitiformes</taxon>
        <taxon>Ixodida</taxon>
        <taxon>Ixodoidea</taxon>
        <taxon>Ixodidae</taxon>
        <taxon>Hyalomminae</taxon>
        <taxon>Hyalomma</taxon>
    </lineage>
</organism>
<sequence>MAASVVGSMSRMYLKSARSCAVLRALKPEHGCKYMSSSTLSRTLASRHLARSRPLRPTVCSYSQASTKGDQELADFLVEEIEAEKKARKSAQFPKIEGFDVKTEGSEVTLTRSFNQETITVRLNVNHSVDAEDADEFTANQDNAPEPGEMKSKPNFTVEIERGGKKLFFSCTFNEAAEPEGPSENYADSFGVAEFAIYEGEWTDDVYTVSGDIMDGYLYDLLMNMLEERGISSEFGYSLVNFCTVYEHSLYIGLLEKLKDFVSKKVDLCFNHESCLQRLL</sequence>
<evidence type="ECO:0000313" key="3">
    <source>
        <dbReference type="EMBL" id="JAP66714.1"/>
    </source>
</evidence>
<feature type="region of interest" description="Disordered" evidence="2">
    <location>
        <begin position="132"/>
        <end position="153"/>
    </location>
</feature>
<proteinExistence type="evidence at transcript level"/>
<reference evidence="3" key="1">
    <citation type="journal article" date="2017" name="Ticks Tick Borne Dis.">
        <title>An insight into the sialome of Hyalomma excavatum.</title>
        <authorList>
            <person name="Ribeiro J.M."/>
            <person name="Slovak M."/>
            <person name="Francischetti I.M."/>
        </authorList>
    </citation>
    <scope>NUCLEOTIDE SEQUENCE</scope>
    <source>
        <strain evidence="3">Samish</strain>
        <tissue evidence="3">Salivary glands</tissue>
    </source>
</reference>
<evidence type="ECO:0000256" key="2">
    <source>
        <dbReference type="SAM" id="MobiDB-lite"/>
    </source>
</evidence>